<evidence type="ECO:0000313" key="3">
    <source>
        <dbReference type="WBParaSite" id="HPBE_0001585801-mRNA-1"/>
    </source>
</evidence>
<dbReference type="EMBL" id="UZAH01029087">
    <property type="protein sequence ID" value="VDP04164.1"/>
    <property type="molecule type" value="Genomic_DNA"/>
</dbReference>
<protein>
    <submittedName>
        <fullName evidence="1 3">Uncharacterized protein</fullName>
    </submittedName>
</protein>
<evidence type="ECO:0000313" key="2">
    <source>
        <dbReference type="Proteomes" id="UP000050761"/>
    </source>
</evidence>
<dbReference type="WBParaSite" id="HPBE_0001585801-mRNA-1">
    <property type="protein sequence ID" value="HPBE_0001585801-mRNA-1"/>
    <property type="gene ID" value="HPBE_0001585801"/>
</dbReference>
<reference evidence="3" key="2">
    <citation type="submission" date="2019-09" db="UniProtKB">
        <authorList>
            <consortium name="WormBaseParasite"/>
        </authorList>
    </citation>
    <scope>IDENTIFICATION</scope>
</reference>
<gene>
    <name evidence="1" type="ORF">HPBE_LOCUS15857</name>
</gene>
<accession>A0A3P8BGB7</accession>
<name>A0A3P8BGB7_HELPZ</name>
<dbReference type="OrthoDB" id="5848222at2759"/>
<reference evidence="1 2" key="1">
    <citation type="submission" date="2018-11" db="EMBL/GenBank/DDBJ databases">
        <authorList>
            <consortium name="Pathogen Informatics"/>
        </authorList>
    </citation>
    <scope>NUCLEOTIDE SEQUENCE [LARGE SCALE GENOMIC DNA]</scope>
</reference>
<organism evidence="1">
    <name type="scientific">Heligmosomoides polygyrus</name>
    <name type="common">Parasitic roundworm</name>
    <dbReference type="NCBI Taxonomy" id="6339"/>
    <lineage>
        <taxon>Eukaryota</taxon>
        <taxon>Metazoa</taxon>
        <taxon>Ecdysozoa</taxon>
        <taxon>Nematoda</taxon>
        <taxon>Chromadorea</taxon>
        <taxon>Rhabditida</taxon>
        <taxon>Rhabditina</taxon>
        <taxon>Rhabditomorpha</taxon>
        <taxon>Strongyloidea</taxon>
        <taxon>Heligmosomidae</taxon>
        <taxon>Heligmosomoides</taxon>
    </lineage>
</organism>
<dbReference type="AlphaFoldDB" id="A0A3P8BGB7"/>
<dbReference type="Proteomes" id="UP000050761">
    <property type="component" value="Unassembled WGS sequence"/>
</dbReference>
<keyword evidence="2" id="KW-1185">Reference proteome</keyword>
<proteinExistence type="predicted"/>
<evidence type="ECO:0000313" key="1">
    <source>
        <dbReference type="EMBL" id="VDP04164.1"/>
    </source>
</evidence>
<sequence>MAMKMLRWTAGVTRKDRIRKKFGVAPIADEMHEGHVLRGKEDSVRKIEQPLLEDRGELPDAKILENVSQGRRSHWIARTSSAEALPSSPDCTLAHFIRFEHIIFKF</sequence>